<dbReference type="Proteomes" id="UP001221411">
    <property type="component" value="Unassembled WGS sequence"/>
</dbReference>
<dbReference type="RefSeq" id="WP_271916146.1">
    <property type="nucleotide sequence ID" value="NZ_JAQNDO010000001.1"/>
</dbReference>
<keyword evidence="3" id="KW-1185">Reference proteome</keyword>
<evidence type="ECO:0000313" key="3">
    <source>
        <dbReference type="Proteomes" id="UP001221411"/>
    </source>
</evidence>
<evidence type="ECO:0000313" key="2">
    <source>
        <dbReference type="EMBL" id="MDC0740934.1"/>
    </source>
</evidence>
<protein>
    <submittedName>
        <fullName evidence="2">Uncharacterized protein</fullName>
    </submittedName>
</protein>
<proteinExistence type="predicted"/>
<feature type="compositionally biased region" description="Acidic residues" evidence="1">
    <location>
        <begin position="1"/>
        <end position="20"/>
    </location>
</feature>
<evidence type="ECO:0000256" key="1">
    <source>
        <dbReference type="SAM" id="MobiDB-lite"/>
    </source>
</evidence>
<comment type="caution">
    <text evidence="2">The sequence shown here is derived from an EMBL/GenBank/DDBJ whole genome shotgun (WGS) entry which is preliminary data.</text>
</comment>
<organism evidence="2 3">
    <name type="scientific">Polyangium mundeleinium</name>
    <dbReference type="NCBI Taxonomy" id="2995306"/>
    <lineage>
        <taxon>Bacteria</taxon>
        <taxon>Pseudomonadati</taxon>
        <taxon>Myxococcota</taxon>
        <taxon>Polyangia</taxon>
        <taxon>Polyangiales</taxon>
        <taxon>Polyangiaceae</taxon>
        <taxon>Polyangium</taxon>
    </lineage>
</organism>
<gene>
    <name evidence="2" type="ORF">POL67_06220</name>
</gene>
<reference evidence="2 3" key="1">
    <citation type="submission" date="2022-11" db="EMBL/GenBank/DDBJ databases">
        <title>Minimal conservation of predation-associated metabolite biosynthetic gene clusters underscores biosynthetic potential of Myxococcota including descriptions for ten novel species: Archangium lansinium sp. nov., Myxococcus landrumus sp. nov., Nannocystis bai.</title>
        <authorList>
            <person name="Ahearne A."/>
            <person name="Stevens C."/>
            <person name="Dowd S."/>
        </authorList>
    </citation>
    <scope>NUCLEOTIDE SEQUENCE [LARGE SCALE GENOMIC DNA]</scope>
    <source>
        <strain evidence="2 3">RJM3</strain>
    </source>
</reference>
<feature type="region of interest" description="Disordered" evidence="1">
    <location>
        <begin position="92"/>
        <end position="117"/>
    </location>
</feature>
<dbReference type="EMBL" id="JAQNDO010000001">
    <property type="protein sequence ID" value="MDC0740934.1"/>
    <property type="molecule type" value="Genomic_DNA"/>
</dbReference>
<sequence>MSEQETEQESVAEEVAEATEQEPVIECAAPFALASDGYVYMHEDELPADMRHGRKEWRGFRLTPAEMGLFAEEVELVMPNVALSLRCAIQGKTSAPKQPQDPEPVTPEPGPEPSGST</sequence>
<name>A0ABT5EHG6_9BACT</name>
<feature type="compositionally biased region" description="Pro residues" evidence="1">
    <location>
        <begin position="99"/>
        <end position="117"/>
    </location>
</feature>
<feature type="region of interest" description="Disordered" evidence="1">
    <location>
        <begin position="1"/>
        <end position="23"/>
    </location>
</feature>
<accession>A0ABT5EHG6</accession>